<evidence type="ECO:0000313" key="3">
    <source>
        <dbReference type="Proteomes" id="UP001207918"/>
    </source>
</evidence>
<evidence type="ECO:0000313" key="2">
    <source>
        <dbReference type="EMBL" id="MCW9705567.1"/>
    </source>
</evidence>
<comment type="caution">
    <text evidence="2">The sequence shown here is derived from an EMBL/GenBank/DDBJ whole genome shotgun (WGS) entry which is preliminary data.</text>
</comment>
<accession>A0ABT3PI24</accession>
<feature type="transmembrane region" description="Helical" evidence="1">
    <location>
        <begin position="6"/>
        <end position="26"/>
    </location>
</feature>
<proteinExistence type="predicted"/>
<dbReference type="PROSITE" id="PS51257">
    <property type="entry name" value="PROKAR_LIPOPROTEIN"/>
    <property type="match status" value="1"/>
</dbReference>
<evidence type="ECO:0000256" key="1">
    <source>
        <dbReference type="SAM" id="Phobius"/>
    </source>
</evidence>
<dbReference type="RefSeq" id="WP_265764231.1">
    <property type="nucleotide sequence ID" value="NZ_JAGGJA010000001.1"/>
</dbReference>
<keyword evidence="1" id="KW-1133">Transmembrane helix</keyword>
<keyword evidence="1" id="KW-0812">Transmembrane</keyword>
<sequence length="120" mass="13195">MRPNHVGSVIWIIGIGLLFQACSLFGTDASGDILSDQAGTLLWSGSPAADGAGMLFKTEDETYYGVPGTREDYADYFPENKNQIQIIADIKRTGEKTVRGWGVEYPEIKILRIKGLQDPE</sequence>
<gene>
    <name evidence="2" type="ORF">J6I44_01810</name>
</gene>
<keyword evidence="3" id="KW-1185">Reference proteome</keyword>
<name>A0ABT3PI24_9BACT</name>
<dbReference type="Proteomes" id="UP001207918">
    <property type="component" value="Unassembled WGS sequence"/>
</dbReference>
<reference evidence="2 3" key="1">
    <citation type="submission" date="2021-03" db="EMBL/GenBank/DDBJ databases">
        <title>Aliifodinibius sp. nov., a new bacterium isolated from saline soil.</title>
        <authorList>
            <person name="Galisteo C."/>
            <person name="De La Haba R."/>
            <person name="Sanchez-Porro C."/>
            <person name="Ventosa A."/>
        </authorList>
    </citation>
    <scope>NUCLEOTIDE SEQUENCE [LARGE SCALE GENOMIC DNA]</scope>
    <source>
        <strain evidence="2 3">1BSP15-2V2</strain>
    </source>
</reference>
<organism evidence="2 3">
    <name type="scientific">Fodinibius salsisoli</name>
    <dbReference type="NCBI Taxonomy" id="2820877"/>
    <lineage>
        <taxon>Bacteria</taxon>
        <taxon>Pseudomonadati</taxon>
        <taxon>Balneolota</taxon>
        <taxon>Balneolia</taxon>
        <taxon>Balneolales</taxon>
        <taxon>Balneolaceae</taxon>
        <taxon>Fodinibius</taxon>
    </lineage>
</organism>
<dbReference type="EMBL" id="JAGGJA010000001">
    <property type="protein sequence ID" value="MCW9705567.1"/>
    <property type="molecule type" value="Genomic_DNA"/>
</dbReference>
<keyword evidence="1" id="KW-0472">Membrane</keyword>
<protein>
    <submittedName>
        <fullName evidence="2">Uncharacterized protein</fullName>
    </submittedName>
</protein>